<proteinExistence type="predicted"/>
<accession>A0A1S2LK91</accession>
<reference evidence="1 2" key="1">
    <citation type="submission" date="2016-10" db="EMBL/GenBank/DDBJ databases">
        <title>Draft genome sequences of four alkaliphilic bacteria belonging to the Anaerobacillus genus.</title>
        <authorList>
            <person name="Bassil N.M."/>
            <person name="Lloyd J.R."/>
        </authorList>
    </citation>
    <scope>NUCLEOTIDE SEQUENCE [LARGE SCALE GENOMIC DNA]</scope>
    <source>
        <strain evidence="1 2">DSM 15340</strain>
    </source>
</reference>
<dbReference type="Proteomes" id="UP000180098">
    <property type="component" value="Unassembled WGS sequence"/>
</dbReference>
<gene>
    <name evidence="1" type="ORF">BKP35_10390</name>
</gene>
<evidence type="ECO:0000313" key="1">
    <source>
        <dbReference type="EMBL" id="OIJ12959.1"/>
    </source>
</evidence>
<sequence length="332" mass="38600">MNNNKFDNPDKYIERRNLVDADTGENLGNKLMVSDETQVNIHSKKLDDSRKEYFDRKHRKDLFDEIAEGFTFTYINKVSELHEDERFTDDEKARIMYLGTFVNYSDKGSMLVVANGEPINKKQLKELLEISNKKKFYSFYTKLLVAEIIEEVPTEAGIGFKWSEAYHFKGKVTKGNSVESERFIKTYDKQIQELYQAKKANGKPVNSSKQLYTVFMVLPFVHYETNVLCKFPNKPFSECEPLTIDELASSLGFNRSNDLKRKMLKVELKELPVFSFNTTSKNTHITVNPFVVWRQNKMPEASLMVTFFDTAKRIAGRKGMKIELKDLIKLPQ</sequence>
<dbReference type="EMBL" id="MLQQ01000018">
    <property type="protein sequence ID" value="OIJ12959.1"/>
    <property type="molecule type" value="Genomic_DNA"/>
</dbReference>
<dbReference type="OrthoDB" id="2564399at2"/>
<organism evidence="1 2">
    <name type="scientific">Anaerobacillus arseniciselenatis</name>
    <dbReference type="NCBI Taxonomy" id="85682"/>
    <lineage>
        <taxon>Bacteria</taxon>
        <taxon>Bacillati</taxon>
        <taxon>Bacillota</taxon>
        <taxon>Bacilli</taxon>
        <taxon>Bacillales</taxon>
        <taxon>Bacillaceae</taxon>
        <taxon>Anaerobacillus</taxon>
    </lineage>
</organism>
<keyword evidence="2" id="KW-1185">Reference proteome</keyword>
<name>A0A1S2LK91_9BACI</name>
<protein>
    <submittedName>
        <fullName evidence="1">Uncharacterized protein</fullName>
    </submittedName>
</protein>
<evidence type="ECO:0000313" key="2">
    <source>
        <dbReference type="Proteomes" id="UP000180098"/>
    </source>
</evidence>
<dbReference type="RefSeq" id="WP_071313266.1">
    <property type="nucleotide sequence ID" value="NZ_MLQQ01000018.1"/>
</dbReference>
<comment type="caution">
    <text evidence="1">The sequence shown here is derived from an EMBL/GenBank/DDBJ whole genome shotgun (WGS) entry which is preliminary data.</text>
</comment>
<dbReference type="AlphaFoldDB" id="A0A1S2LK91"/>